<keyword evidence="2 5" id="KW-0812">Transmembrane</keyword>
<dbReference type="SUPFAM" id="SSF90123">
    <property type="entry name" value="ABC transporter transmembrane region"/>
    <property type="match status" value="1"/>
</dbReference>
<evidence type="ECO:0000256" key="4">
    <source>
        <dbReference type="ARBA" id="ARBA00023136"/>
    </source>
</evidence>
<dbReference type="GO" id="GO:0005886">
    <property type="term" value="C:plasma membrane"/>
    <property type="evidence" value="ECO:0007669"/>
    <property type="project" value="UniProtKB-SubCell"/>
</dbReference>
<evidence type="ECO:0000313" key="7">
    <source>
        <dbReference type="Proteomes" id="UP000177169"/>
    </source>
</evidence>
<dbReference type="Proteomes" id="UP000177169">
    <property type="component" value="Unassembled WGS sequence"/>
</dbReference>
<evidence type="ECO:0000256" key="1">
    <source>
        <dbReference type="ARBA" id="ARBA00004651"/>
    </source>
</evidence>
<evidence type="ECO:0000313" key="6">
    <source>
        <dbReference type="EMBL" id="OGM33621.1"/>
    </source>
</evidence>
<organism evidence="6 7">
    <name type="scientific">Candidatus Woesebacteria bacterium RIFCSPHIGHO2_02_FULL_39_13</name>
    <dbReference type="NCBI Taxonomy" id="1802505"/>
    <lineage>
        <taxon>Bacteria</taxon>
        <taxon>Candidatus Woeseibacteriota</taxon>
    </lineage>
</organism>
<feature type="transmembrane region" description="Helical" evidence="5">
    <location>
        <begin position="12"/>
        <end position="31"/>
    </location>
</feature>
<gene>
    <name evidence="6" type="ORF">A3D01_01565</name>
</gene>
<dbReference type="AlphaFoldDB" id="A0A1F7Z280"/>
<keyword evidence="4 5" id="KW-0472">Membrane</keyword>
<sequence length="172" mass="20239">MQKTLTFNDLSWLIVVYLFATLLKLLLKSFLDVKENYLLNKFDSYIDLQICKKLSELDPARFEDPEFQNLIAQLEGVKGSMQMQLGRFIGFVDAIFKFVTATIVVSATFPFFAPLIMFATIPSYITWERIRLKIWPYYLEKKSRLTRATQYVKIYYLAILHQRKQQSLIQGI</sequence>
<reference evidence="6 7" key="1">
    <citation type="journal article" date="2016" name="Nat. Commun.">
        <title>Thousands of microbial genomes shed light on interconnected biogeochemical processes in an aquifer system.</title>
        <authorList>
            <person name="Anantharaman K."/>
            <person name="Brown C.T."/>
            <person name="Hug L.A."/>
            <person name="Sharon I."/>
            <person name="Castelle C.J."/>
            <person name="Probst A.J."/>
            <person name="Thomas B.C."/>
            <person name="Singh A."/>
            <person name="Wilkins M.J."/>
            <person name="Karaoz U."/>
            <person name="Brodie E.L."/>
            <person name="Williams K.H."/>
            <person name="Hubbard S.S."/>
            <person name="Banfield J.F."/>
        </authorList>
    </citation>
    <scope>NUCLEOTIDE SEQUENCE [LARGE SCALE GENOMIC DNA]</scope>
</reference>
<evidence type="ECO:0000256" key="2">
    <source>
        <dbReference type="ARBA" id="ARBA00022692"/>
    </source>
</evidence>
<dbReference type="Gene3D" id="1.20.1560.10">
    <property type="entry name" value="ABC transporter type 1, transmembrane domain"/>
    <property type="match status" value="1"/>
</dbReference>
<keyword evidence="3 5" id="KW-1133">Transmembrane helix</keyword>
<dbReference type="GO" id="GO:0005524">
    <property type="term" value="F:ATP binding"/>
    <property type="evidence" value="ECO:0007669"/>
    <property type="project" value="InterPro"/>
</dbReference>
<name>A0A1F7Z280_9BACT</name>
<dbReference type="InterPro" id="IPR036640">
    <property type="entry name" value="ABC1_TM_sf"/>
</dbReference>
<comment type="caution">
    <text evidence="6">The sequence shown here is derived from an EMBL/GenBank/DDBJ whole genome shotgun (WGS) entry which is preliminary data.</text>
</comment>
<comment type="subcellular location">
    <subcellularLocation>
        <location evidence="1">Cell membrane</location>
        <topology evidence="1">Multi-pass membrane protein</topology>
    </subcellularLocation>
</comment>
<feature type="transmembrane region" description="Helical" evidence="5">
    <location>
        <begin position="88"/>
        <end position="105"/>
    </location>
</feature>
<proteinExistence type="predicted"/>
<dbReference type="EMBL" id="MGGR01000016">
    <property type="protein sequence ID" value="OGM33621.1"/>
    <property type="molecule type" value="Genomic_DNA"/>
</dbReference>
<evidence type="ECO:0000256" key="3">
    <source>
        <dbReference type="ARBA" id="ARBA00022989"/>
    </source>
</evidence>
<evidence type="ECO:0008006" key="8">
    <source>
        <dbReference type="Google" id="ProtNLM"/>
    </source>
</evidence>
<evidence type="ECO:0000256" key="5">
    <source>
        <dbReference type="SAM" id="Phobius"/>
    </source>
</evidence>
<dbReference type="STRING" id="1802505.A3D01_01565"/>
<accession>A0A1F7Z280</accession>
<protein>
    <recommendedName>
        <fullName evidence="8">ABC transmembrane type-1 domain-containing protein</fullName>
    </recommendedName>
</protein>